<evidence type="ECO:0000313" key="2">
    <source>
        <dbReference type="Ensembl" id="ENSMMOP00000012863.1"/>
    </source>
</evidence>
<dbReference type="Proteomes" id="UP000261620">
    <property type="component" value="Unplaced"/>
</dbReference>
<sequence>AQGGERLTCPYLKAHHLLFLLDRVIVVYSVIHSMPAGPGQSLHPPPHHGPARLISRCLSALPHGMLRTRGLARHVRLRSLQDHGKISTPRSCRSTLPWRLSTSTLWQKEREKGDPGEEKSCPGLWIT</sequence>
<reference evidence="2" key="1">
    <citation type="submission" date="2025-08" db="UniProtKB">
        <authorList>
            <consortium name="Ensembl"/>
        </authorList>
    </citation>
    <scope>IDENTIFICATION</scope>
</reference>
<keyword evidence="3" id="KW-1185">Reference proteome</keyword>
<name>A0A3Q3WE05_MOLML</name>
<evidence type="ECO:0000313" key="3">
    <source>
        <dbReference type="Proteomes" id="UP000261620"/>
    </source>
</evidence>
<dbReference type="Ensembl" id="ENSMMOT00000013075.1">
    <property type="protein sequence ID" value="ENSMMOP00000012863.1"/>
    <property type="gene ID" value="ENSMMOG00000009891.1"/>
</dbReference>
<organism evidence="2 3">
    <name type="scientific">Mola mola</name>
    <name type="common">Ocean sunfish</name>
    <name type="synonym">Tetraodon mola</name>
    <dbReference type="NCBI Taxonomy" id="94237"/>
    <lineage>
        <taxon>Eukaryota</taxon>
        <taxon>Metazoa</taxon>
        <taxon>Chordata</taxon>
        <taxon>Craniata</taxon>
        <taxon>Vertebrata</taxon>
        <taxon>Euteleostomi</taxon>
        <taxon>Actinopterygii</taxon>
        <taxon>Neopterygii</taxon>
        <taxon>Teleostei</taxon>
        <taxon>Neoteleostei</taxon>
        <taxon>Acanthomorphata</taxon>
        <taxon>Eupercaria</taxon>
        <taxon>Tetraodontiformes</taxon>
        <taxon>Molidae</taxon>
        <taxon>Mola</taxon>
    </lineage>
</organism>
<dbReference type="AlphaFoldDB" id="A0A3Q3WE05"/>
<feature type="compositionally biased region" description="Basic and acidic residues" evidence="1">
    <location>
        <begin position="107"/>
        <end position="120"/>
    </location>
</feature>
<protein>
    <submittedName>
        <fullName evidence="2">Uncharacterized protein</fullName>
    </submittedName>
</protein>
<reference evidence="2" key="2">
    <citation type="submission" date="2025-09" db="UniProtKB">
        <authorList>
            <consortium name="Ensembl"/>
        </authorList>
    </citation>
    <scope>IDENTIFICATION</scope>
</reference>
<proteinExistence type="predicted"/>
<accession>A0A3Q3WE05</accession>
<feature type="region of interest" description="Disordered" evidence="1">
    <location>
        <begin position="107"/>
        <end position="127"/>
    </location>
</feature>
<evidence type="ECO:0000256" key="1">
    <source>
        <dbReference type="SAM" id="MobiDB-lite"/>
    </source>
</evidence>